<comment type="caution">
    <text evidence="7">The sequence shown here is derived from an EMBL/GenBank/DDBJ whole genome shotgun (WGS) entry which is preliminary data.</text>
</comment>
<reference evidence="8" key="2">
    <citation type="journal article" date="2017" name="Nat. Microbiol.">
        <title>Global analysis of biosynthetic gene clusters reveals vast potential of secondary metabolite production in Penicillium species.</title>
        <authorList>
            <person name="Nielsen J.C."/>
            <person name="Grijseels S."/>
            <person name="Prigent S."/>
            <person name="Ji B."/>
            <person name="Dainat J."/>
            <person name="Nielsen K.F."/>
            <person name="Frisvad J.C."/>
            <person name="Workman M."/>
            <person name="Nielsen J."/>
        </authorList>
    </citation>
    <scope>NUCLEOTIDE SEQUENCE [LARGE SCALE GENOMIC DNA]</scope>
    <source>
        <strain evidence="8">IBT 13039</strain>
    </source>
</reference>
<reference evidence="7" key="1">
    <citation type="submission" date="2016-10" db="EMBL/GenBank/DDBJ databases">
        <title>Uncovering the secondary metabolism of Penicillium species provides insights into the evolution of 6-MSA pathways.</title>
        <authorList>
            <person name="Nielsen J.C."/>
            <person name="Nielsen J."/>
        </authorList>
    </citation>
    <scope>NUCLEOTIDE SEQUENCE [LARGE SCALE GENOMIC DNA]</scope>
    <source>
        <strain evidence="7">IBT 13039</strain>
    </source>
</reference>
<evidence type="ECO:0000256" key="5">
    <source>
        <dbReference type="SAM" id="Phobius"/>
    </source>
</evidence>
<keyword evidence="4 5" id="KW-0472">Membrane</keyword>
<comment type="subcellular location">
    <subcellularLocation>
        <location evidence="1">Membrane</location>
        <topology evidence="1">Multi-pass membrane protein</topology>
    </subcellularLocation>
</comment>
<feature type="transmembrane region" description="Helical" evidence="5">
    <location>
        <begin position="151"/>
        <end position="174"/>
    </location>
</feature>
<keyword evidence="3 5" id="KW-1133">Transmembrane helix</keyword>
<feature type="transmembrane region" description="Helical" evidence="5">
    <location>
        <begin position="117"/>
        <end position="139"/>
    </location>
</feature>
<reference evidence="6" key="3">
    <citation type="submission" date="2021-07" db="EMBL/GenBank/DDBJ databases">
        <authorList>
            <person name="Branca A.L. A."/>
        </authorList>
    </citation>
    <scope>NUCLEOTIDE SEQUENCE</scope>
</reference>
<accession>A0A1V6X3C6</accession>
<evidence type="ECO:0000256" key="3">
    <source>
        <dbReference type="ARBA" id="ARBA00022989"/>
    </source>
</evidence>
<feature type="transmembrane region" description="Helical" evidence="5">
    <location>
        <begin position="231"/>
        <end position="252"/>
    </location>
</feature>
<dbReference type="AlphaFoldDB" id="A0A1V6X3C6"/>
<dbReference type="EMBL" id="MOOB01000130">
    <property type="protein sequence ID" value="OQE69650.1"/>
    <property type="molecule type" value="Genomic_DNA"/>
</dbReference>
<feature type="transmembrane region" description="Helical" evidence="5">
    <location>
        <begin position="195"/>
        <end position="216"/>
    </location>
</feature>
<dbReference type="PANTHER" id="PTHR31465:SF33">
    <property type="entry name" value="DOMAIN PROTEIN, PUTATIVE (AFU_ORTHOLOGUE AFUA_5G01310)-RELATED"/>
    <property type="match status" value="1"/>
</dbReference>
<dbReference type="GO" id="GO:0016020">
    <property type="term" value="C:membrane"/>
    <property type="evidence" value="ECO:0007669"/>
    <property type="project" value="UniProtKB-SubCell"/>
</dbReference>
<dbReference type="Pfam" id="PF04479">
    <property type="entry name" value="RTA1"/>
    <property type="match status" value="1"/>
</dbReference>
<proteinExistence type="predicted"/>
<sequence length="277" mass="30973">MGGEDSHSMYPYRPSIIKALIAAGIFGLSAGLHTFVMTKKKTWFYSCLVIGAWMMTAGYIFRILSSKRPNEMMLYIMQSLFIILPPSLYAATVYMIYGRIVLFVQSPQASLIRPQQITKIFVVGDLFAFLLQASGGGMMAIEDLANLGQKIALVGLFIQILFFGLFLIVSIIFVKRMRAPGAGNPIHSGKHSWQVLFYILLVVSTVILGRCIFRVVEFSQGHNGEIESNELLVYLFDALPMAAVQILFHFVYAGDVFDDQARFTKIDDENGISLNRV</sequence>
<keyword evidence="2 5" id="KW-0812">Transmembrane</keyword>
<evidence type="ECO:0000256" key="1">
    <source>
        <dbReference type="ARBA" id="ARBA00004141"/>
    </source>
</evidence>
<evidence type="ECO:0000256" key="2">
    <source>
        <dbReference type="ARBA" id="ARBA00022692"/>
    </source>
</evidence>
<dbReference type="EMBL" id="CAJVNV010000147">
    <property type="protein sequence ID" value="CAG8078985.1"/>
    <property type="molecule type" value="Genomic_DNA"/>
</dbReference>
<dbReference type="OMA" id="VFVWSDV"/>
<evidence type="ECO:0008006" key="9">
    <source>
        <dbReference type="Google" id="ProtNLM"/>
    </source>
</evidence>
<feature type="transmembrane region" description="Helical" evidence="5">
    <location>
        <begin position="16"/>
        <end position="36"/>
    </location>
</feature>
<feature type="transmembrane region" description="Helical" evidence="5">
    <location>
        <begin position="43"/>
        <end position="61"/>
    </location>
</feature>
<evidence type="ECO:0000313" key="8">
    <source>
        <dbReference type="Proteomes" id="UP000191691"/>
    </source>
</evidence>
<organism evidence="7 8">
    <name type="scientific">Penicillium nalgiovense</name>
    <dbReference type="NCBI Taxonomy" id="60175"/>
    <lineage>
        <taxon>Eukaryota</taxon>
        <taxon>Fungi</taxon>
        <taxon>Dikarya</taxon>
        <taxon>Ascomycota</taxon>
        <taxon>Pezizomycotina</taxon>
        <taxon>Eurotiomycetes</taxon>
        <taxon>Eurotiomycetidae</taxon>
        <taxon>Eurotiales</taxon>
        <taxon>Aspergillaceae</taxon>
        <taxon>Penicillium</taxon>
    </lineage>
</organism>
<feature type="transmembrane region" description="Helical" evidence="5">
    <location>
        <begin position="73"/>
        <end position="97"/>
    </location>
</feature>
<protein>
    <recommendedName>
        <fullName evidence="9">RTA1 like protein</fullName>
    </recommendedName>
</protein>
<evidence type="ECO:0000313" key="6">
    <source>
        <dbReference type="EMBL" id="CAG8078985.1"/>
    </source>
</evidence>
<dbReference type="Proteomes" id="UP000191691">
    <property type="component" value="Unassembled WGS sequence"/>
</dbReference>
<evidence type="ECO:0000313" key="7">
    <source>
        <dbReference type="EMBL" id="OQE69650.1"/>
    </source>
</evidence>
<dbReference type="Proteomes" id="UP001153461">
    <property type="component" value="Unassembled WGS sequence"/>
</dbReference>
<dbReference type="OrthoDB" id="19711at2759"/>
<gene>
    <name evidence="7" type="ORF">PENNAL_c0130G00902</name>
    <name evidence="6" type="ORF">PNAL_LOCUS4078</name>
</gene>
<dbReference type="PANTHER" id="PTHR31465">
    <property type="entry name" value="PROTEIN RTA1-RELATED"/>
    <property type="match status" value="1"/>
</dbReference>
<dbReference type="STRING" id="60175.A0A1V6X3C6"/>
<evidence type="ECO:0000256" key="4">
    <source>
        <dbReference type="ARBA" id="ARBA00023136"/>
    </source>
</evidence>
<keyword evidence="8" id="KW-1185">Reference proteome</keyword>
<name>A0A1V6X3C6_PENNA</name>
<dbReference type="InterPro" id="IPR007568">
    <property type="entry name" value="RTA1"/>
</dbReference>